<keyword evidence="4" id="KW-1185">Reference proteome</keyword>
<organism evidence="1 3">
    <name type="scientific">Labedella gwakjiensis</name>
    <dbReference type="NCBI Taxonomy" id="390269"/>
    <lineage>
        <taxon>Bacteria</taxon>
        <taxon>Bacillati</taxon>
        <taxon>Actinomycetota</taxon>
        <taxon>Actinomycetes</taxon>
        <taxon>Micrococcales</taxon>
        <taxon>Microbacteriaceae</taxon>
        <taxon>Labedella</taxon>
    </lineage>
</organism>
<comment type="caution">
    <text evidence="1">The sequence shown here is derived from an EMBL/GenBank/DDBJ whole genome shotgun (WGS) entry which is preliminary data.</text>
</comment>
<reference evidence="2 4" key="2">
    <citation type="submission" date="2018-12" db="EMBL/GenBank/DDBJ databases">
        <authorList>
            <person name="hu s."/>
            <person name="Xu Y."/>
            <person name="Xu B."/>
            <person name="Li F."/>
        </authorList>
    </citation>
    <scope>NUCLEOTIDE SEQUENCE [LARGE SCALE GENOMIC DNA]</scope>
    <source>
        <strain evidence="2 4">KSW2-17</strain>
    </source>
</reference>
<dbReference type="Proteomes" id="UP000268291">
    <property type="component" value="Unassembled WGS sequence"/>
</dbReference>
<dbReference type="EMBL" id="PYAU01000001">
    <property type="protein sequence ID" value="PSL38928.1"/>
    <property type="molecule type" value="Genomic_DNA"/>
</dbReference>
<name>A0A2P8GY82_9MICO</name>
<evidence type="ECO:0000313" key="2">
    <source>
        <dbReference type="EMBL" id="RUQ86610.1"/>
    </source>
</evidence>
<accession>A0A2P8GY82</accession>
<evidence type="ECO:0000313" key="4">
    <source>
        <dbReference type="Proteomes" id="UP000268291"/>
    </source>
</evidence>
<dbReference type="RefSeq" id="WP_127054272.1">
    <property type="nucleotide sequence ID" value="NZ_PYAU01000001.1"/>
</dbReference>
<protein>
    <submittedName>
        <fullName evidence="1">Uncharacterized protein</fullName>
    </submittedName>
</protein>
<evidence type="ECO:0000313" key="3">
    <source>
        <dbReference type="Proteomes" id="UP000241203"/>
    </source>
</evidence>
<sequence length="83" mass="9429">MPLFSRVGSRRSALARVHLVGTYHPRTGWSVCPRRARLTPGIVADLHEQGVSLLRVRRRRAVEELSVSRLMEEPVTRATGRAW</sequence>
<dbReference type="EMBL" id="RZGY01000001">
    <property type="protein sequence ID" value="RUQ86610.1"/>
    <property type="molecule type" value="Genomic_DNA"/>
</dbReference>
<proteinExistence type="predicted"/>
<dbReference type="Proteomes" id="UP000241203">
    <property type="component" value="Unassembled WGS sequence"/>
</dbReference>
<evidence type="ECO:0000313" key="1">
    <source>
        <dbReference type="EMBL" id="PSL38928.1"/>
    </source>
</evidence>
<dbReference type="AlphaFoldDB" id="A0A2P8GY82"/>
<gene>
    <name evidence="1" type="ORF">CLV49_2559</name>
    <name evidence="2" type="ORF">ELQ93_06430</name>
</gene>
<reference evidence="1 3" key="1">
    <citation type="submission" date="2018-03" db="EMBL/GenBank/DDBJ databases">
        <title>Genomic Encyclopedia of Archaeal and Bacterial Type Strains, Phase II (KMG-II): from individual species to whole genera.</title>
        <authorList>
            <person name="Goeker M."/>
        </authorList>
    </citation>
    <scope>NUCLEOTIDE SEQUENCE [LARGE SCALE GENOMIC DNA]</scope>
    <source>
        <strain evidence="1 3">DSM 21548</strain>
    </source>
</reference>